<keyword evidence="2" id="KW-1185">Reference proteome</keyword>
<accession>A0A1J1IKU3</accession>
<dbReference type="AlphaFoldDB" id="A0A1J1IKU3"/>
<organism evidence="1 2">
    <name type="scientific">Clunio marinus</name>
    <dbReference type="NCBI Taxonomy" id="568069"/>
    <lineage>
        <taxon>Eukaryota</taxon>
        <taxon>Metazoa</taxon>
        <taxon>Ecdysozoa</taxon>
        <taxon>Arthropoda</taxon>
        <taxon>Hexapoda</taxon>
        <taxon>Insecta</taxon>
        <taxon>Pterygota</taxon>
        <taxon>Neoptera</taxon>
        <taxon>Endopterygota</taxon>
        <taxon>Diptera</taxon>
        <taxon>Nematocera</taxon>
        <taxon>Chironomoidea</taxon>
        <taxon>Chironomidae</taxon>
        <taxon>Clunio</taxon>
    </lineage>
</organism>
<evidence type="ECO:0000313" key="2">
    <source>
        <dbReference type="Proteomes" id="UP000183832"/>
    </source>
</evidence>
<gene>
    <name evidence="1" type="ORF">CLUMA_CG013654</name>
</gene>
<sequence length="76" mass="9234">MKLFYEYSEKFFQNPNHFQQKVIDWRNPFHNLISRTYNQSALQNLKIKLDNNFAKPKPVKCFRDLLKAKLKSEKIT</sequence>
<name>A0A1J1IKU3_9DIPT</name>
<reference evidence="1 2" key="1">
    <citation type="submission" date="2015-04" db="EMBL/GenBank/DDBJ databases">
        <authorList>
            <person name="Syromyatnikov M.Y."/>
            <person name="Popov V.N."/>
        </authorList>
    </citation>
    <scope>NUCLEOTIDE SEQUENCE [LARGE SCALE GENOMIC DNA]</scope>
</reference>
<dbReference type="EMBL" id="CVRI01000054">
    <property type="protein sequence ID" value="CRL00386.1"/>
    <property type="molecule type" value="Genomic_DNA"/>
</dbReference>
<protein>
    <submittedName>
        <fullName evidence="1">CLUMA_CG013654, isoform A</fullName>
    </submittedName>
</protein>
<proteinExistence type="predicted"/>
<evidence type="ECO:0000313" key="1">
    <source>
        <dbReference type="EMBL" id="CRL00386.1"/>
    </source>
</evidence>
<dbReference type="Proteomes" id="UP000183832">
    <property type="component" value="Unassembled WGS sequence"/>
</dbReference>